<evidence type="ECO:0000259" key="7">
    <source>
        <dbReference type="PROSITE" id="PS51686"/>
    </source>
</evidence>
<evidence type="ECO:0000256" key="5">
    <source>
        <dbReference type="ARBA" id="ARBA00022884"/>
    </source>
</evidence>
<dbReference type="InterPro" id="IPR001678">
    <property type="entry name" value="MeTrfase_RsmB-F_NOP2_dom"/>
</dbReference>
<name>A0A7V3REF8_9BACT</name>
<dbReference type="InterPro" id="IPR006027">
    <property type="entry name" value="NusB_RsmB_TIM44"/>
</dbReference>
<reference evidence="8" key="1">
    <citation type="journal article" date="2020" name="mSystems">
        <title>Genome- and Community-Level Interaction Insights into Carbon Utilization and Element Cycling Functions of Hydrothermarchaeota in Hydrothermal Sediment.</title>
        <authorList>
            <person name="Zhou Z."/>
            <person name="Liu Y."/>
            <person name="Xu W."/>
            <person name="Pan J."/>
            <person name="Luo Z.H."/>
            <person name="Li M."/>
        </authorList>
    </citation>
    <scope>NUCLEOTIDE SEQUENCE [LARGE SCALE GENOMIC DNA]</scope>
    <source>
        <strain evidence="8">SpSt-966</strain>
    </source>
</reference>
<dbReference type="Gene3D" id="1.10.940.10">
    <property type="entry name" value="NusB-like"/>
    <property type="match status" value="1"/>
</dbReference>
<dbReference type="PROSITE" id="PS01153">
    <property type="entry name" value="NOL1_NOP2_SUN"/>
    <property type="match status" value="1"/>
</dbReference>
<evidence type="ECO:0000256" key="6">
    <source>
        <dbReference type="PROSITE-ProRule" id="PRU01023"/>
    </source>
</evidence>
<dbReference type="Pfam" id="PF01029">
    <property type="entry name" value="NusB"/>
    <property type="match status" value="1"/>
</dbReference>
<accession>A0A7V3REF8</accession>
<dbReference type="CDD" id="cd02440">
    <property type="entry name" value="AdoMet_MTases"/>
    <property type="match status" value="1"/>
</dbReference>
<dbReference type="GO" id="GO:0008173">
    <property type="term" value="F:RNA methyltransferase activity"/>
    <property type="evidence" value="ECO:0007669"/>
    <property type="project" value="InterPro"/>
</dbReference>
<dbReference type="InterPro" id="IPR023267">
    <property type="entry name" value="RCMT"/>
</dbReference>
<keyword evidence="4 6" id="KW-0949">S-adenosyl-L-methionine</keyword>
<dbReference type="PANTHER" id="PTHR22807:SF53">
    <property type="entry name" value="RIBOSOMAL RNA SMALL SUBUNIT METHYLTRANSFERASE B-RELATED"/>
    <property type="match status" value="1"/>
</dbReference>
<feature type="binding site" evidence="6">
    <location>
        <position position="300"/>
    </location>
    <ligand>
        <name>S-adenosyl-L-methionine</name>
        <dbReference type="ChEBI" id="CHEBI:59789"/>
    </ligand>
</feature>
<dbReference type="InterPro" id="IPR029063">
    <property type="entry name" value="SAM-dependent_MTases_sf"/>
</dbReference>
<feature type="domain" description="SAM-dependent MTase RsmB/NOP-type" evidence="7">
    <location>
        <begin position="144"/>
        <end position="410"/>
    </location>
</feature>
<protein>
    <recommendedName>
        <fullName evidence="7">SAM-dependent MTase RsmB/NOP-type domain-containing protein</fullName>
    </recommendedName>
</protein>
<dbReference type="PRINTS" id="PR02008">
    <property type="entry name" value="RCMTFAMILY"/>
</dbReference>
<dbReference type="InterPro" id="IPR018314">
    <property type="entry name" value="RsmB/NOL1/NOP2-like_CS"/>
</dbReference>
<dbReference type="SUPFAM" id="SSF53335">
    <property type="entry name" value="S-adenosyl-L-methionine-dependent methyltransferases"/>
    <property type="match status" value="1"/>
</dbReference>
<sequence>MKARKIALEILKEGISNFFVSKSSWKKAEDLSSEDRAFVRKLVYGTLRYSISLDKEIDIFLKNPRATPDEIRDILRMGTYEIVEMRVPAYATVNEYTKIASNNFKGLVNAVLRRISENSSRIDLGSGLPQWLLDLLRKDLKDDFNAFLKKAEYHEISVRAVGRSRDELKKEFEDQNIESYPMNFSPYGLKCPNGIDLNAISAFEKGHFTFQDESSQMVGISLKPEAGEKILDAFGGVGTKTTHLIQMEPEALIYYNDLNKSKISVAEDNFRRLRLSPYEVMNVDILNGSFDRKFDKILVDAPCTALGTLGKHPDLLLRIKPQDVASKSEMQIEMINKLWNVLVDGGMMIYSVCTVTKSETDGVISKFLADHLEARAVNPFEKDFNFEFNGYGVQLLNLMEGFYISKIIKNR</sequence>
<dbReference type="InterPro" id="IPR049560">
    <property type="entry name" value="MeTrfase_RsmB-F_NOP2_cat"/>
</dbReference>
<dbReference type="PROSITE" id="PS51686">
    <property type="entry name" value="SAM_MT_RSMB_NOP"/>
    <property type="match status" value="1"/>
</dbReference>
<dbReference type="GO" id="GO:0003723">
    <property type="term" value="F:RNA binding"/>
    <property type="evidence" value="ECO:0007669"/>
    <property type="project" value="UniProtKB-UniRule"/>
</dbReference>
<evidence type="ECO:0000256" key="1">
    <source>
        <dbReference type="ARBA" id="ARBA00007494"/>
    </source>
</evidence>
<dbReference type="EMBL" id="DTPE01000113">
    <property type="protein sequence ID" value="HGE75042.1"/>
    <property type="molecule type" value="Genomic_DNA"/>
</dbReference>
<keyword evidence="2 6" id="KW-0489">Methyltransferase</keyword>
<dbReference type="GO" id="GO:0006355">
    <property type="term" value="P:regulation of DNA-templated transcription"/>
    <property type="evidence" value="ECO:0007669"/>
    <property type="project" value="InterPro"/>
</dbReference>
<dbReference type="PANTHER" id="PTHR22807">
    <property type="entry name" value="NOP2 YEAST -RELATED NOL1/NOP2/FMU SUN DOMAIN-CONTAINING"/>
    <property type="match status" value="1"/>
</dbReference>
<evidence type="ECO:0000256" key="3">
    <source>
        <dbReference type="ARBA" id="ARBA00022679"/>
    </source>
</evidence>
<gene>
    <name evidence="8" type="ORF">ENX73_02825</name>
</gene>
<dbReference type="AlphaFoldDB" id="A0A7V3REF8"/>
<dbReference type="SUPFAM" id="SSF48013">
    <property type="entry name" value="NusB-like"/>
    <property type="match status" value="1"/>
</dbReference>
<keyword evidence="3 6" id="KW-0808">Transferase</keyword>
<dbReference type="GO" id="GO:0001510">
    <property type="term" value="P:RNA methylation"/>
    <property type="evidence" value="ECO:0007669"/>
    <property type="project" value="InterPro"/>
</dbReference>
<evidence type="ECO:0000256" key="4">
    <source>
        <dbReference type="ARBA" id="ARBA00022691"/>
    </source>
</evidence>
<keyword evidence="5 6" id="KW-0694">RNA-binding</keyword>
<dbReference type="InterPro" id="IPR035926">
    <property type="entry name" value="NusB-like_sf"/>
</dbReference>
<feature type="binding site" evidence="6">
    <location>
        <position position="284"/>
    </location>
    <ligand>
        <name>S-adenosyl-L-methionine</name>
        <dbReference type="ChEBI" id="CHEBI:59789"/>
    </ligand>
</feature>
<feature type="active site" description="Nucleophile" evidence="6">
    <location>
        <position position="353"/>
    </location>
</feature>
<dbReference type="Pfam" id="PF01189">
    <property type="entry name" value="Methyltr_RsmB-F"/>
    <property type="match status" value="1"/>
</dbReference>
<comment type="similarity">
    <text evidence="1 6">Belongs to the class I-like SAM-binding methyltransferase superfamily. RsmB/NOP family.</text>
</comment>
<organism evidence="8">
    <name type="scientific">Mesoaciditoga lauensis</name>
    <dbReference type="NCBI Taxonomy" id="1495039"/>
    <lineage>
        <taxon>Bacteria</taxon>
        <taxon>Thermotogati</taxon>
        <taxon>Thermotogota</taxon>
        <taxon>Thermotogae</taxon>
        <taxon>Mesoaciditogales</taxon>
        <taxon>Mesoaciditogaceae</taxon>
        <taxon>Mesoaciditoga</taxon>
    </lineage>
</organism>
<feature type="binding site" evidence="6">
    <location>
        <position position="257"/>
    </location>
    <ligand>
        <name>S-adenosyl-L-methionine</name>
        <dbReference type="ChEBI" id="CHEBI:59789"/>
    </ligand>
</feature>
<comment type="caution">
    <text evidence="6">Lacks conserved residue(s) required for the propagation of feature annotation.</text>
</comment>
<proteinExistence type="inferred from homology"/>
<evidence type="ECO:0000256" key="2">
    <source>
        <dbReference type="ARBA" id="ARBA00022603"/>
    </source>
</evidence>
<dbReference type="Gene3D" id="3.40.50.150">
    <property type="entry name" value="Vaccinia Virus protein VP39"/>
    <property type="match status" value="1"/>
</dbReference>
<comment type="caution">
    <text evidence="8">The sequence shown here is derived from an EMBL/GenBank/DDBJ whole genome shotgun (WGS) entry which is preliminary data.</text>
</comment>
<evidence type="ECO:0000313" key="8">
    <source>
        <dbReference type="EMBL" id="HGE75042.1"/>
    </source>
</evidence>